<protein>
    <submittedName>
        <fullName evidence="1">Uncharacterized protein</fullName>
    </submittedName>
</protein>
<comment type="caution">
    <text evidence="1">The sequence shown here is derived from an EMBL/GenBank/DDBJ whole genome shotgun (WGS) entry which is preliminary data.</text>
</comment>
<reference evidence="1 2" key="1">
    <citation type="submission" date="2020-03" db="EMBL/GenBank/DDBJ databases">
        <authorList>
            <person name="Wang L."/>
            <person name="He N."/>
            <person name="Li Y."/>
            <person name="Fang Y."/>
            <person name="Zhang F."/>
        </authorList>
    </citation>
    <scope>NUCLEOTIDE SEQUENCE [LARGE SCALE GENOMIC DNA]</scope>
    <source>
        <strain evidence="2">hsmgli-8</strain>
    </source>
</reference>
<gene>
    <name evidence="1" type="ORF">HBH25_10510</name>
</gene>
<dbReference type="RefSeq" id="WP_168083850.1">
    <property type="nucleotide sequence ID" value="NZ_JAAVJI010000004.1"/>
</dbReference>
<evidence type="ECO:0000313" key="2">
    <source>
        <dbReference type="Proteomes" id="UP000746535"/>
    </source>
</evidence>
<dbReference type="EMBL" id="JAAVJI010000004">
    <property type="protein sequence ID" value="NJP01291.1"/>
    <property type="molecule type" value="Genomic_DNA"/>
</dbReference>
<organism evidence="1 2">
    <name type="scientific">Pseudomonas quercus</name>
    <dbReference type="NCBI Taxonomy" id="2722792"/>
    <lineage>
        <taxon>Bacteria</taxon>
        <taxon>Pseudomonadati</taxon>
        <taxon>Pseudomonadota</taxon>
        <taxon>Gammaproteobacteria</taxon>
        <taxon>Pseudomonadales</taxon>
        <taxon>Pseudomonadaceae</taxon>
        <taxon>Pseudomonas</taxon>
    </lineage>
</organism>
<evidence type="ECO:0000313" key="1">
    <source>
        <dbReference type="EMBL" id="NJP01291.1"/>
    </source>
</evidence>
<proteinExistence type="predicted"/>
<dbReference type="Proteomes" id="UP000746535">
    <property type="component" value="Unassembled WGS sequence"/>
</dbReference>
<accession>A0ABX0YD30</accession>
<name>A0ABX0YD30_9PSED</name>
<feature type="non-terminal residue" evidence="1">
    <location>
        <position position="1"/>
    </location>
</feature>
<keyword evidence="2" id="KW-1185">Reference proteome</keyword>
<sequence>NLPKASAQGQALESKASVRRYLEEVPLTADERAIVEGDQEKIEGFIRKLEGVTALDGHTTRE</sequence>